<evidence type="ECO:0000256" key="3">
    <source>
        <dbReference type="ARBA" id="ARBA00022723"/>
    </source>
</evidence>
<evidence type="ECO:0000259" key="7">
    <source>
        <dbReference type="Pfam" id="PF01702"/>
    </source>
</evidence>
<keyword evidence="3 5" id="KW-0479">Metal-binding</keyword>
<keyword evidence="9" id="KW-1185">Reference proteome</keyword>
<dbReference type="HAMAP" id="MF_03043">
    <property type="entry name" value="QTRT2"/>
    <property type="match status" value="1"/>
</dbReference>
<dbReference type="PANTHER" id="PTHR46064">
    <property type="entry name" value="QUEUINE TRNA-RIBOSYLTRANSFERASE ACCESSORY SUBUNIT 2"/>
    <property type="match status" value="1"/>
</dbReference>
<accession>U4L2D7</accession>
<evidence type="ECO:0000256" key="6">
    <source>
        <dbReference type="SAM" id="MobiDB-lite"/>
    </source>
</evidence>
<dbReference type="Pfam" id="PF01702">
    <property type="entry name" value="TGT"/>
    <property type="match status" value="1"/>
</dbReference>
<keyword evidence="8" id="KW-0808">Transferase</keyword>
<comment type="function">
    <text evidence="5">Non-catalytic subunit of the queuine tRNA-ribosyltransferase (TGT) that catalyzes the base-exchange of a guanine (G) residue with queuine (Q) at position 34 (anticodon wobble position) in tRNAs with GU(N) anticodons (tRNA-Asp, -Asn, -His and -Tyr), resulting in the hypermodified nucleoside queuosine (7-(((4,5-cis-dihydroxy-2-cyclopenten-1-yl)amino)methyl)-7-deazaguanosine).</text>
</comment>
<dbReference type="InterPro" id="IPR050852">
    <property type="entry name" value="Queuine_tRNA-ribosyltrfase"/>
</dbReference>
<dbReference type="OrthoDB" id="27601at2759"/>
<dbReference type="STRING" id="1076935.U4L2D7"/>
<evidence type="ECO:0000256" key="4">
    <source>
        <dbReference type="ARBA" id="ARBA00022833"/>
    </source>
</evidence>
<organism evidence="8 9">
    <name type="scientific">Pyronema omphalodes (strain CBS 100304)</name>
    <name type="common">Pyronema confluens</name>
    <dbReference type="NCBI Taxonomy" id="1076935"/>
    <lineage>
        <taxon>Eukaryota</taxon>
        <taxon>Fungi</taxon>
        <taxon>Dikarya</taxon>
        <taxon>Ascomycota</taxon>
        <taxon>Pezizomycotina</taxon>
        <taxon>Pezizomycetes</taxon>
        <taxon>Pezizales</taxon>
        <taxon>Pyronemataceae</taxon>
        <taxon>Pyronema</taxon>
    </lineage>
</organism>
<dbReference type="InterPro" id="IPR028592">
    <property type="entry name" value="QTRTD1"/>
</dbReference>
<feature type="region of interest" description="Disordered" evidence="6">
    <location>
        <begin position="471"/>
        <end position="494"/>
    </location>
</feature>
<gene>
    <name evidence="8" type="ORF">PCON_10065</name>
</gene>
<evidence type="ECO:0000313" key="8">
    <source>
        <dbReference type="EMBL" id="CCX10471.1"/>
    </source>
</evidence>
<dbReference type="EMBL" id="HF935545">
    <property type="protein sequence ID" value="CCX10471.1"/>
    <property type="molecule type" value="Genomic_DNA"/>
</dbReference>
<evidence type="ECO:0000256" key="5">
    <source>
        <dbReference type="HAMAP-Rule" id="MF_03043"/>
    </source>
</evidence>
<protein>
    <recommendedName>
        <fullName evidence="5">Queuine tRNA-ribosyltransferase accessory subunit 2</fullName>
    </recommendedName>
    <alternativeName>
        <fullName evidence="5">Queuine tRNA-ribosyltransferase domain-containing protein 1</fullName>
    </alternativeName>
</protein>
<dbReference type="AlphaFoldDB" id="U4L2D7"/>
<comment type="subcellular location">
    <subcellularLocation>
        <location evidence="5">Cytoplasm</location>
    </subcellularLocation>
</comment>
<comment type="subunit">
    <text evidence="5">Heterodimer of a catalytic subunit and an accessory subunit.</text>
</comment>
<feature type="compositionally biased region" description="Basic and acidic residues" evidence="6">
    <location>
        <begin position="480"/>
        <end position="489"/>
    </location>
</feature>
<evidence type="ECO:0000313" key="9">
    <source>
        <dbReference type="Proteomes" id="UP000018144"/>
    </source>
</evidence>
<dbReference type="NCBIfam" id="TIGR00449">
    <property type="entry name" value="tgt_general"/>
    <property type="match status" value="1"/>
</dbReference>
<feature type="binding site" evidence="5">
    <location>
        <position position="378"/>
    </location>
    <ligand>
        <name>Zn(2+)</name>
        <dbReference type="ChEBI" id="CHEBI:29105"/>
    </ligand>
</feature>
<dbReference type="GO" id="GO:0008479">
    <property type="term" value="F:tRNA-guanosine(34) queuine transglycosylase activity"/>
    <property type="evidence" value="ECO:0007669"/>
    <property type="project" value="UniProtKB-UniRule"/>
</dbReference>
<feature type="binding site" evidence="5">
    <location>
        <position position="380"/>
    </location>
    <ligand>
        <name>Zn(2+)</name>
        <dbReference type="ChEBI" id="CHEBI:29105"/>
    </ligand>
</feature>
<feature type="domain" description="tRNA-guanine(15) transglycosylase-like" evidence="7">
    <location>
        <begin position="42"/>
        <end position="442"/>
    </location>
</feature>
<feature type="binding site" evidence="5">
    <location>
        <position position="383"/>
    </location>
    <ligand>
        <name>Zn(2+)</name>
        <dbReference type="ChEBI" id="CHEBI:29105"/>
    </ligand>
</feature>
<dbReference type="SUPFAM" id="SSF51713">
    <property type="entry name" value="tRNA-guanine transglycosylase"/>
    <property type="match status" value="1"/>
</dbReference>
<dbReference type="GO" id="GO:0005737">
    <property type="term" value="C:cytoplasm"/>
    <property type="evidence" value="ECO:0007669"/>
    <property type="project" value="UniProtKB-SubCell"/>
</dbReference>
<dbReference type="PANTHER" id="PTHR46064:SF1">
    <property type="entry name" value="QUEUINE TRNA-RIBOSYLTRANSFERASE ACCESSORY SUBUNIT 2"/>
    <property type="match status" value="1"/>
</dbReference>
<dbReference type="eggNOG" id="KOG3909">
    <property type="taxonomic scope" value="Eukaryota"/>
</dbReference>
<dbReference type="InterPro" id="IPR036511">
    <property type="entry name" value="TGT-like_sf"/>
</dbReference>
<dbReference type="GO" id="GO:0006400">
    <property type="term" value="P:tRNA modification"/>
    <property type="evidence" value="ECO:0007669"/>
    <property type="project" value="InterPro"/>
</dbReference>
<dbReference type="Proteomes" id="UP000018144">
    <property type="component" value="Unassembled WGS sequence"/>
</dbReference>
<feature type="binding site" evidence="5">
    <location>
        <position position="409"/>
    </location>
    <ligand>
        <name>Zn(2+)</name>
        <dbReference type="ChEBI" id="CHEBI:29105"/>
    </ligand>
</feature>
<evidence type="ECO:0000256" key="1">
    <source>
        <dbReference type="ARBA" id="ARBA00022490"/>
    </source>
</evidence>
<dbReference type="InterPro" id="IPR002616">
    <property type="entry name" value="tRNA_ribo_trans-like"/>
</dbReference>
<comment type="cofactor">
    <cofactor evidence="5">
        <name>Zn(2+)</name>
        <dbReference type="ChEBI" id="CHEBI:29105"/>
    </cofactor>
    <text evidence="5">Binds 1 zinc ion per subunit.</text>
</comment>
<comment type="similarity">
    <text evidence="5">Belongs to the queuine tRNA-ribosyltransferase family. QTRT2 subfamily.</text>
</comment>
<sequence length="511" mass="56413">MTVSEDIEASVHPDNSDISATHHSAMFSFKLLTTSPQAVTTGARLGQLITRAGKIQTPNFIAPSSRGVVPHLSQDNLRDHTKIPGVYVATEDFIEKPLPSIFDQPELSQHNNNTSDPATVPAGRLRAFTSHPTTSFQLLAPRRCPPVPAPATNTDHSIGILTSVGFRTLEVNDYHKMISHLAPDAAVGIVDIPAHAPGKARREKMVERVESWFGALLRVRNGSGEAGGAGRAPVPILAPVLPVDAEIQRLYFDFLEENEEKIAGLAVYDDQVAMDLPEGLQSMVRVLMRDCGTPQKVLEAVERGTDLFTAVFPNEATDAGIALDFCFPVENSKTGQDEPVYTKDTQQVIVGAVRKQLGWNFWDNERYQTDLKPLAEGCECYACKKHHRAFVAHLLNAKEMTAWVLLQIHNMHVVERFFEGVRGSIEKGTFEQDCEVFKRVYEDEMPNKTGEGPRLRGYQFKTTAGPRKNAKVFGKFTRPGGDRTEKLGEADLPPDMGTVKMEDIGFAEKKV</sequence>
<dbReference type="GO" id="GO:0046872">
    <property type="term" value="F:metal ion binding"/>
    <property type="evidence" value="ECO:0007669"/>
    <property type="project" value="UniProtKB-KW"/>
</dbReference>
<dbReference type="OMA" id="CEKFARI"/>
<dbReference type="Gene3D" id="3.20.20.105">
    <property type="entry name" value="Queuine tRNA-ribosyltransferase-like"/>
    <property type="match status" value="1"/>
</dbReference>
<evidence type="ECO:0000256" key="2">
    <source>
        <dbReference type="ARBA" id="ARBA00022694"/>
    </source>
</evidence>
<keyword evidence="2 5" id="KW-0819">tRNA processing</keyword>
<keyword evidence="1 5" id="KW-0963">Cytoplasm</keyword>
<name>U4L2D7_PYROM</name>
<reference evidence="8 9" key="1">
    <citation type="journal article" date="2013" name="PLoS Genet.">
        <title>The genome and development-dependent transcriptomes of Pyronema confluens: a window into fungal evolution.</title>
        <authorList>
            <person name="Traeger S."/>
            <person name="Altegoer F."/>
            <person name="Freitag M."/>
            <person name="Gabaldon T."/>
            <person name="Kempken F."/>
            <person name="Kumar A."/>
            <person name="Marcet-Houben M."/>
            <person name="Poggeler S."/>
            <person name="Stajich J.E."/>
            <person name="Nowrousian M."/>
        </authorList>
    </citation>
    <scope>NUCLEOTIDE SEQUENCE [LARGE SCALE GENOMIC DNA]</scope>
    <source>
        <strain evidence="9">CBS 100304</strain>
        <tissue evidence="8">Vegetative mycelium</tissue>
    </source>
</reference>
<keyword evidence="4 5" id="KW-0862">Zinc</keyword>
<proteinExistence type="inferred from homology"/>